<evidence type="ECO:0000313" key="2">
    <source>
        <dbReference type="Proteomes" id="UP001342418"/>
    </source>
</evidence>
<dbReference type="EMBL" id="CP030941">
    <property type="protein sequence ID" value="UUP16225.1"/>
    <property type="molecule type" value="Genomic_DNA"/>
</dbReference>
<proteinExistence type="predicted"/>
<organism evidence="1 2">
    <name type="scientific">Nitratireductor thuwali</name>
    <dbReference type="NCBI Taxonomy" id="2267699"/>
    <lineage>
        <taxon>Bacteria</taxon>
        <taxon>Pseudomonadati</taxon>
        <taxon>Pseudomonadota</taxon>
        <taxon>Alphaproteobacteria</taxon>
        <taxon>Hyphomicrobiales</taxon>
        <taxon>Phyllobacteriaceae</taxon>
        <taxon>Nitratireductor</taxon>
    </lineage>
</organism>
<evidence type="ECO:0008006" key="3">
    <source>
        <dbReference type="Google" id="ProtNLM"/>
    </source>
</evidence>
<reference evidence="1 2" key="1">
    <citation type="submission" date="2018-07" db="EMBL/GenBank/DDBJ databases">
        <title>Genome sequence of Nitratireductor thuwali#1536.</title>
        <authorList>
            <person name="Michoud G."/>
            <person name="Merlino G."/>
            <person name="Sefrji F.O."/>
            <person name="Daffonchio D."/>
        </authorList>
    </citation>
    <scope>NUCLEOTIDE SEQUENCE [LARGE SCALE GENOMIC DNA]</scope>
    <source>
        <strain evidence="2">Nit1536</strain>
    </source>
</reference>
<dbReference type="RefSeq" id="WP_338528666.1">
    <property type="nucleotide sequence ID" value="NZ_CP030941.1"/>
</dbReference>
<gene>
    <name evidence="1" type="ORF">NTH_00669</name>
</gene>
<dbReference type="Proteomes" id="UP001342418">
    <property type="component" value="Chromosome"/>
</dbReference>
<protein>
    <recommendedName>
        <fullName evidence="3">Anti-sigma factor</fullName>
    </recommendedName>
</protein>
<evidence type="ECO:0000313" key="1">
    <source>
        <dbReference type="EMBL" id="UUP16225.1"/>
    </source>
</evidence>
<sequence>MNTDKLDRRDELETLLPFYLNGTLSDDEREAVERWLASDPAAAIALEEAEAEYSAAAMGNEAIRPPADALSRLSAALERESGPPRLARTTWLKRAGGWFAAPSSGLAWGTAALAVALLAAQTAWISTRDADDYTVAGTSEERVQLPFVLVSFDDEAPISEVTGVLQSLRLEIDAGPLPGGVYRVILPVSTAADYDRLAAELEAQPLVARVIAGARPEAE</sequence>
<name>A0ABY5MGR6_9HYPH</name>
<keyword evidence="2" id="KW-1185">Reference proteome</keyword>
<accession>A0ABY5MGR6</accession>